<proteinExistence type="predicted"/>
<name>A0ABQ5IY07_9ASTR</name>
<comment type="caution">
    <text evidence="1">The sequence shown here is derived from an EMBL/GenBank/DDBJ whole genome shotgun (WGS) entry which is preliminary data.</text>
</comment>
<keyword evidence="2" id="KW-1185">Reference proteome</keyword>
<sequence>MERELEEISSLRKKAYKWAYKHGDQKNEVFPKIVMEEPKEMSNNKNAEQLDVYNVAYSPKQQVKKDIAEKLYQVLSFSESILIQEIDKCKIDVGTDKKRCHNRLNKGRIDLEYSKQMESLVHRIQHGNNKRAEEAKLYHEIKNLNDSIEIYTEPTAVNETWRRNWPWRPALPKGYKQQQLKNIKCMERELEEISSLRKKAYKCAYKHGDQQNEVGIHNVSPNGVFGNKVYGGDSEGFGVNPSSDEFRLCNSDGWRFINSDGPMEIRGYGVGGDMVDQRGVWIIGS</sequence>
<evidence type="ECO:0000313" key="2">
    <source>
        <dbReference type="Proteomes" id="UP001151760"/>
    </source>
</evidence>
<gene>
    <name evidence="1" type="ORF">Tco_1121554</name>
</gene>
<organism evidence="1 2">
    <name type="scientific">Tanacetum coccineum</name>
    <dbReference type="NCBI Taxonomy" id="301880"/>
    <lineage>
        <taxon>Eukaryota</taxon>
        <taxon>Viridiplantae</taxon>
        <taxon>Streptophyta</taxon>
        <taxon>Embryophyta</taxon>
        <taxon>Tracheophyta</taxon>
        <taxon>Spermatophyta</taxon>
        <taxon>Magnoliopsida</taxon>
        <taxon>eudicotyledons</taxon>
        <taxon>Gunneridae</taxon>
        <taxon>Pentapetalae</taxon>
        <taxon>asterids</taxon>
        <taxon>campanulids</taxon>
        <taxon>Asterales</taxon>
        <taxon>Asteraceae</taxon>
        <taxon>Asteroideae</taxon>
        <taxon>Anthemideae</taxon>
        <taxon>Anthemidinae</taxon>
        <taxon>Tanacetum</taxon>
    </lineage>
</organism>
<dbReference type="Proteomes" id="UP001151760">
    <property type="component" value="Unassembled WGS sequence"/>
</dbReference>
<evidence type="ECO:0000313" key="1">
    <source>
        <dbReference type="EMBL" id="GJU05124.1"/>
    </source>
</evidence>
<protein>
    <submittedName>
        <fullName evidence="1">Uncharacterized protein</fullName>
    </submittedName>
</protein>
<dbReference type="EMBL" id="BQNB010021318">
    <property type="protein sequence ID" value="GJU05124.1"/>
    <property type="molecule type" value="Genomic_DNA"/>
</dbReference>
<reference evidence="1" key="1">
    <citation type="journal article" date="2022" name="Int. J. Mol. Sci.">
        <title>Draft Genome of Tanacetum Coccineum: Genomic Comparison of Closely Related Tanacetum-Family Plants.</title>
        <authorList>
            <person name="Yamashiro T."/>
            <person name="Shiraishi A."/>
            <person name="Nakayama K."/>
            <person name="Satake H."/>
        </authorList>
    </citation>
    <scope>NUCLEOTIDE SEQUENCE</scope>
</reference>
<accession>A0ABQ5IY07</accession>
<reference evidence="1" key="2">
    <citation type="submission" date="2022-01" db="EMBL/GenBank/DDBJ databases">
        <authorList>
            <person name="Yamashiro T."/>
            <person name="Shiraishi A."/>
            <person name="Satake H."/>
            <person name="Nakayama K."/>
        </authorList>
    </citation>
    <scope>NUCLEOTIDE SEQUENCE</scope>
</reference>